<dbReference type="SUPFAM" id="SSF53756">
    <property type="entry name" value="UDP-Glycosyltransferase/glycogen phosphorylase"/>
    <property type="match status" value="1"/>
</dbReference>
<reference evidence="1" key="1">
    <citation type="submission" date="2017-12" db="EMBL/GenBank/DDBJ databases">
        <authorList>
            <person name="Thomas-White K."/>
            <person name="Wolfe A.J."/>
        </authorList>
    </citation>
    <scope>NUCLEOTIDE SEQUENCE</scope>
    <source>
        <strain evidence="1">UMB0763</strain>
    </source>
</reference>
<dbReference type="PANTHER" id="PTHR12526">
    <property type="entry name" value="GLYCOSYLTRANSFERASE"/>
    <property type="match status" value="1"/>
</dbReference>
<keyword evidence="1" id="KW-0328">Glycosyltransferase</keyword>
<accession>A0AAF0YT09</accession>
<dbReference type="Proteomes" id="UP000234560">
    <property type="component" value="Chromosome"/>
</dbReference>
<reference evidence="1" key="2">
    <citation type="submission" date="2023-10" db="EMBL/GenBank/DDBJ databases">
        <authorList>
            <person name="Choi B."/>
        </authorList>
    </citation>
    <scope>NUCLEOTIDE SEQUENCE</scope>
    <source>
        <strain evidence="1">UMB0763</strain>
    </source>
</reference>
<organism evidence="1 2">
    <name type="scientific">Corynebacterium pyruviciproducens</name>
    <dbReference type="NCBI Taxonomy" id="598660"/>
    <lineage>
        <taxon>Bacteria</taxon>
        <taxon>Bacillati</taxon>
        <taxon>Actinomycetota</taxon>
        <taxon>Actinomycetes</taxon>
        <taxon>Mycobacteriales</taxon>
        <taxon>Corynebacteriaceae</taxon>
        <taxon>Corynebacterium</taxon>
    </lineage>
</organism>
<keyword evidence="1" id="KW-0808">Transferase</keyword>
<dbReference type="KEGG" id="cpyr:CYJ47_02930"/>
<dbReference type="EC" id="2.4.-.-" evidence="1"/>
<dbReference type="Gene3D" id="3.40.50.2000">
    <property type="entry name" value="Glycogen Phosphorylase B"/>
    <property type="match status" value="2"/>
</dbReference>
<dbReference type="Pfam" id="PF13692">
    <property type="entry name" value="Glyco_trans_1_4"/>
    <property type="match status" value="1"/>
</dbReference>
<protein>
    <submittedName>
        <fullName evidence="1">Glycosyltransferase family 4 protein</fullName>
        <ecNumber evidence="1">2.4.-.-</ecNumber>
    </submittedName>
</protein>
<evidence type="ECO:0000313" key="1">
    <source>
        <dbReference type="EMBL" id="WOT02744.1"/>
    </source>
</evidence>
<proteinExistence type="predicted"/>
<dbReference type="AlphaFoldDB" id="A0AAF0YT09"/>
<dbReference type="RefSeq" id="WP_180805624.1">
    <property type="nucleotide sequence ID" value="NZ_CP136958.1"/>
</dbReference>
<gene>
    <name evidence="1" type="ORF">CYJ47_02930</name>
</gene>
<sequence length="392" mass="45099">MSIEQKRSSLKALVICNAYPSDNALYRNGFIHRRVKSYLNSGFNVEVFYHHEPVEDPYRYEFEGVSVIVGNQLALKDEIANNKYDVFLVHFAEPGRIKPLQELEVEQPILVWVHGFEAEAWYRRWFNFMGSAQDIAAALGKKKSYYLDQNKFFSNLMTQDQLDISFVNVSRWFEKYIVEPDNHASFKNSVIIHNIVDENVFQYVPKVAEDRLNILSIRPFASRKYANDQTVDAILELSKRPFFNELNFTICGRGPLFAEITKPISDFKNVSLQERFFPQPEMADLHEQNGIFLSPTRFDSQGVSMGEATSSGLVTISTDIAAVPEFYTDHESGLLVEPENPLAIADAIEELYFDPDLFLKISENGARRMREQCGFEATIQREIDLIRSRIGE</sequence>
<dbReference type="GO" id="GO:0016757">
    <property type="term" value="F:glycosyltransferase activity"/>
    <property type="evidence" value="ECO:0007669"/>
    <property type="project" value="UniProtKB-KW"/>
</dbReference>
<dbReference type="CDD" id="cd03801">
    <property type="entry name" value="GT4_PimA-like"/>
    <property type="match status" value="1"/>
</dbReference>
<evidence type="ECO:0000313" key="2">
    <source>
        <dbReference type="Proteomes" id="UP000234560"/>
    </source>
</evidence>
<name>A0AAF0YT09_9CORY</name>
<dbReference type="PANTHER" id="PTHR12526:SF630">
    <property type="entry name" value="GLYCOSYLTRANSFERASE"/>
    <property type="match status" value="1"/>
</dbReference>
<dbReference type="EMBL" id="CP136958">
    <property type="protein sequence ID" value="WOT02744.1"/>
    <property type="molecule type" value="Genomic_DNA"/>
</dbReference>